<dbReference type="GO" id="GO:0008270">
    <property type="term" value="F:zinc ion binding"/>
    <property type="evidence" value="ECO:0007669"/>
    <property type="project" value="UniProtKB-KW"/>
</dbReference>
<proteinExistence type="predicted"/>
<evidence type="ECO:0000256" key="1">
    <source>
        <dbReference type="ARBA" id="ARBA00022553"/>
    </source>
</evidence>
<feature type="compositionally biased region" description="Polar residues" evidence="9">
    <location>
        <begin position="885"/>
        <end position="896"/>
    </location>
</feature>
<evidence type="ECO:0000256" key="8">
    <source>
        <dbReference type="PROSITE-ProRule" id="PRU00146"/>
    </source>
</evidence>
<feature type="domain" description="PHD-type" evidence="11">
    <location>
        <begin position="440"/>
        <end position="487"/>
    </location>
</feature>
<dbReference type="Pfam" id="PF03172">
    <property type="entry name" value="HSR"/>
    <property type="match status" value="1"/>
</dbReference>
<feature type="region of interest" description="Disordered" evidence="9">
    <location>
        <begin position="285"/>
        <end position="338"/>
    </location>
</feature>
<dbReference type="InterPro" id="IPR001965">
    <property type="entry name" value="Znf_PHD"/>
</dbReference>
<dbReference type="SUPFAM" id="SSF63763">
    <property type="entry name" value="SAND domain-like"/>
    <property type="match status" value="3"/>
</dbReference>
<feature type="compositionally biased region" description="Basic and acidic residues" evidence="9">
    <location>
        <begin position="127"/>
        <end position="136"/>
    </location>
</feature>
<feature type="compositionally biased region" description="Basic and acidic residues" evidence="9">
    <location>
        <begin position="1005"/>
        <end position="1017"/>
    </location>
</feature>
<feature type="compositionally biased region" description="Acidic residues" evidence="9">
    <location>
        <begin position="327"/>
        <end position="336"/>
    </location>
</feature>
<dbReference type="PROSITE" id="PS50014">
    <property type="entry name" value="BROMODOMAIN_2"/>
    <property type="match status" value="1"/>
</dbReference>
<dbReference type="CDD" id="cd15541">
    <property type="entry name" value="PHD_TIF1_like"/>
    <property type="match status" value="1"/>
</dbReference>
<sequence>MDPLDFLTNEELLFFFHRKKTEISCIEQPRRLLTQLCDHDLVPEKLFENVKKMRSREQKEKGFYEVLDWLEKNRPQYMHQFWRCVFEDHILQLYPTLRILRNSLLDGTFKLYEKPPDVETLTEEESEGKPEKGKEKSYKRKTSKDGRSSEDSDDPGPSSTSTPKRRKPAKKPSFSSPVKKGDKQEIWTWPIYKTQLPVTCGDKEGTLYRDKLPEGEKCILSKGCWFTPTAFEKFAGKEKCKNWKISIRCRNTPLKKLIEEEHLQCPPMERRKRTCVQKQNMNELFPVSSSESSSKESSSGSMEESDPEDFQEQGGRGGGTEFRGRVEEEEEEEDMADLSVFQAPSLPVTCVSLTGTLYKDRFASGSRGKCIRTEERWFTPEEFVKQEPTLTDGHWKKDILCHGKTLNFLLKKEILRIHSLLCECVKCSTLEQDVMAQDNDDECYVCRSEGDLVCCDECPRAFHSHCHLPAINGDSPGEWICTFCVLRNSQQWRDSSNMSEQEAFNAPVSQHILHCHCLLLCVYREDIQKVFVKDPRQTVPRYKEFITQPMWLDRIKQKLETGAYQTVEEFVSEFQLIFSNCSTFNKENEFGQMGARLKQIFEEEFQKIFNIQVAPGQEFELMDGELVTDSEQEDWSSSSESDWMSETGKRNGKQGVKRKMNQQNGNKKKISRSKNSRLPGVDLTDVFQEVRKKDQLAVHCGRIAGCLYRIKYENGEKCISCKGKWFTPGQFEKFGRKGHHKKWKSSIYYKPSNGLQQVKLLKLIQNGCLSEFGQLRESIRQVTPTESCKRLFSKTLETPVCGIEEEKIQLDSSSDESVSVAERVKMVTQTESRKRLFSKTLEKSVCGTEEETIQLDSSSDESVTVAERVKKNRRESVILAGTLSKWNTGPEESTANARDSSSDESVSVAERVKMNRRESVIFAETVRKKITEPVESTASARDSPAPPTDATEPAVSGQLRESIREVTPTKSWKRLFSKSLEIPVCRIEEETFQLDSSSDESVSVAEKDKMAQNRRESVVLPETVSKKITEPVESTASARDSPAPPTDATESVVSPVIEEPDQTTDEAAAAQLNFSDSPTDATEPAVSPVVEEANQTRHEAAIAAQLSFRDSPTDATEPVVSPVIEEPDQTTDEAADEAAAAAQLNVSDSPTDATEPVVSPAVEVANQTRDEAAIAAQLNFSDSPTDASEPAVSPFVEEADQASDEAAIAAQLNVSDSPTDATEPAVSPVVEEANQTSDEAAAAQLNFSDSPTDATEPVVYPVVEEANQTSDEAAAAQLNFSDSPTDATEPVVYPVVEEVNQTSDEAAAAQLNFSDSPAEWQNPVASEETEKTGQTQLIKFLENQFSTMNKTLKSIDLSLKKLVEKQSEDTLPQYICLIPAVFENPQIHSLVKKEPITEGGGSTEEAEP</sequence>
<feature type="domain" description="HSR" evidence="13">
    <location>
        <begin position="1"/>
        <end position="109"/>
    </location>
</feature>
<dbReference type="GO" id="GO:0000981">
    <property type="term" value="F:DNA-binding transcription factor activity, RNA polymerase II-specific"/>
    <property type="evidence" value="ECO:0007669"/>
    <property type="project" value="TreeGrafter"/>
</dbReference>
<dbReference type="InterPro" id="IPR036427">
    <property type="entry name" value="Bromodomain-like_sf"/>
</dbReference>
<dbReference type="InterPro" id="IPR019787">
    <property type="entry name" value="Znf_PHD-finger"/>
</dbReference>
<feature type="domain" description="SAND" evidence="12">
    <location>
        <begin position="678"/>
        <end position="770"/>
    </location>
</feature>
<dbReference type="PROSITE" id="PS51414">
    <property type="entry name" value="HSR"/>
    <property type="match status" value="1"/>
</dbReference>
<dbReference type="SMART" id="SM00258">
    <property type="entry name" value="SAND"/>
    <property type="match status" value="3"/>
</dbReference>
<comment type="caution">
    <text evidence="14">The sequence shown here is derived from an EMBL/GenBank/DDBJ whole genome shotgun (WGS) entry which is preliminary data.</text>
</comment>
<dbReference type="GO" id="GO:0005634">
    <property type="term" value="C:nucleus"/>
    <property type="evidence" value="ECO:0007669"/>
    <property type="project" value="InterPro"/>
</dbReference>
<keyword evidence="5 7" id="KW-0103">Bromodomain</keyword>
<dbReference type="SMART" id="SM00297">
    <property type="entry name" value="BROMO"/>
    <property type="match status" value="1"/>
</dbReference>
<dbReference type="InterPro" id="IPR011011">
    <property type="entry name" value="Znf_FYVE_PHD"/>
</dbReference>
<dbReference type="Pfam" id="PF00439">
    <property type="entry name" value="Bromodomain"/>
    <property type="match status" value="1"/>
</dbReference>
<keyword evidence="15" id="KW-1185">Reference proteome</keyword>
<dbReference type="PRINTS" id="PR00503">
    <property type="entry name" value="BROMODOMAIN"/>
</dbReference>
<keyword evidence="3 8" id="KW-0863">Zinc-finger</keyword>
<feature type="compositionally biased region" description="Basic residues" evidence="9">
    <location>
        <begin position="650"/>
        <end position="675"/>
    </location>
</feature>
<feature type="region of interest" description="Disordered" evidence="9">
    <location>
        <begin position="885"/>
        <end position="908"/>
    </location>
</feature>
<dbReference type="SUPFAM" id="SSF57903">
    <property type="entry name" value="FYVE/PHD zinc finger"/>
    <property type="match status" value="1"/>
</dbReference>
<dbReference type="SMART" id="SM00249">
    <property type="entry name" value="PHD"/>
    <property type="match status" value="1"/>
</dbReference>
<evidence type="ECO:0008006" key="16">
    <source>
        <dbReference type="Google" id="ProtNLM"/>
    </source>
</evidence>
<feature type="region of interest" description="Disordered" evidence="9">
    <location>
        <begin position="1106"/>
        <end position="1159"/>
    </location>
</feature>
<dbReference type="EMBL" id="JAAMOB010000003">
    <property type="protein sequence ID" value="KAF4115644.1"/>
    <property type="molecule type" value="Genomic_DNA"/>
</dbReference>
<evidence type="ECO:0000256" key="7">
    <source>
        <dbReference type="PROSITE-ProRule" id="PRU00035"/>
    </source>
</evidence>
<evidence type="ECO:0000256" key="3">
    <source>
        <dbReference type="ARBA" id="ARBA00022771"/>
    </source>
</evidence>
<dbReference type="InterPro" id="IPR000770">
    <property type="entry name" value="SAND_dom"/>
</dbReference>
<feature type="compositionally biased region" description="Low complexity" evidence="9">
    <location>
        <begin position="897"/>
        <end position="908"/>
    </location>
</feature>
<evidence type="ECO:0000259" key="11">
    <source>
        <dbReference type="PROSITE" id="PS50016"/>
    </source>
</evidence>
<dbReference type="Gene3D" id="3.30.40.10">
    <property type="entry name" value="Zinc/RING finger domain, C3HC4 (zinc finger)"/>
    <property type="match status" value="1"/>
</dbReference>
<dbReference type="Gene3D" id="3.10.390.10">
    <property type="entry name" value="SAND domain-like"/>
    <property type="match status" value="3"/>
</dbReference>
<dbReference type="InterPro" id="IPR013083">
    <property type="entry name" value="Znf_RING/FYVE/PHD"/>
</dbReference>
<dbReference type="InterPro" id="IPR001487">
    <property type="entry name" value="Bromodomain"/>
</dbReference>
<reference evidence="14 15" key="1">
    <citation type="submission" date="2020-04" db="EMBL/GenBank/DDBJ databases">
        <title>Chromosome-level genome assembly of a cyprinid fish Onychostoma macrolepis by integration of Nanopore Sequencing, Bionano and Hi-C technology.</title>
        <authorList>
            <person name="Wang D."/>
        </authorList>
    </citation>
    <scope>NUCLEOTIDE SEQUENCE [LARGE SCALE GENOMIC DNA]</scope>
    <source>
        <strain evidence="14">SWU-2019</strain>
        <tissue evidence="14">Muscle</tissue>
    </source>
</reference>
<feature type="region of interest" description="Disordered" evidence="9">
    <location>
        <begin position="992"/>
        <end position="1089"/>
    </location>
</feature>
<feature type="domain" description="SAND" evidence="12">
    <location>
        <begin position="333"/>
        <end position="416"/>
    </location>
</feature>
<dbReference type="InterPro" id="IPR043563">
    <property type="entry name" value="Sp110/Sp140/Sp140L-like"/>
</dbReference>
<feature type="domain" description="SAND" evidence="12">
    <location>
        <begin position="186"/>
        <end position="264"/>
    </location>
</feature>
<keyword evidence="4" id="KW-0862">Zinc</keyword>
<feature type="domain" description="Bromo" evidence="10">
    <location>
        <begin position="534"/>
        <end position="592"/>
    </location>
</feature>
<organism evidence="14 15">
    <name type="scientific">Onychostoma macrolepis</name>
    <dbReference type="NCBI Taxonomy" id="369639"/>
    <lineage>
        <taxon>Eukaryota</taxon>
        <taxon>Metazoa</taxon>
        <taxon>Chordata</taxon>
        <taxon>Craniata</taxon>
        <taxon>Vertebrata</taxon>
        <taxon>Euteleostomi</taxon>
        <taxon>Actinopterygii</taxon>
        <taxon>Neopterygii</taxon>
        <taxon>Teleostei</taxon>
        <taxon>Ostariophysi</taxon>
        <taxon>Cypriniformes</taxon>
        <taxon>Cyprinidae</taxon>
        <taxon>Acrossocheilinae</taxon>
        <taxon>Onychostoma</taxon>
    </lineage>
</organism>
<evidence type="ECO:0000256" key="4">
    <source>
        <dbReference type="ARBA" id="ARBA00022833"/>
    </source>
</evidence>
<dbReference type="Gene3D" id="1.20.920.10">
    <property type="entry name" value="Bromodomain-like"/>
    <property type="match status" value="1"/>
</dbReference>
<evidence type="ECO:0000313" key="14">
    <source>
        <dbReference type="EMBL" id="KAF4115644.1"/>
    </source>
</evidence>
<feature type="region of interest" description="Disordered" evidence="9">
    <location>
        <begin position="117"/>
        <end position="181"/>
    </location>
</feature>
<feature type="region of interest" description="Disordered" evidence="9">
    <location>
        <begin position="933"/>
        <end position="963"/>
    </location>
</feature>
<evidence type="ECO:0000259" key="13">
    <source>
        <dbReference type="PROSITE" id="PS51414"/>
    </source>
</evidence>
<dbReference type="GO" id="GO:0003677">
    <property type="term" value="F:DNA binding"/>
    <property type="evidence" value="ECO:0007669"/>
    <property type="project" value="InterPro"/>
</dbReference>
<feature type="compositionally biased region" description="Low complexity" evidence="9">
    <location>
        <begin position="288"/>
        <end position="302"/>
    </location>
</feature>
<keyword evidence="2" id="KW-0479">Metal-binding</keyword>
<feature type="compositionally biased region" description="Acidic residues" evidence="9">
    <location>
        <begin position="1125"/>
        <end position="1136"/>
    </location>
</feature>
<feature type="region of interest" description="Disordered" evidence="9">
    <location>
        <begin position="1177"/>
        <end position="1241"/>
    </location>
</feature>
<keyword evidence="6" id="KW-0539">Nucleus</keyword>
<accession>A0A7J6D9Q3</accession>
<feature type="region of interest" description="Disordered" evidence="9">
    <location>
        <begin position="630"/>
        <end position="677"/>
    </location>
</feature>
<dbReference type="PANTHER" id="PTHR46386">
    <property type="entry name" value="NUCLEAR BODY PROTEIN SP140"/>
    <property type="match status" value="1"/>
</dbReference>
<gene>
    <name evidence="14" type="ORF">G5714_003133</name>
</gene>
<dbReference type="Pfam" id="PF00628">
    <property type="entry name" value="PHD"/>
    <property type="match status" value="1"/>
</dbReference>
<evidence type="ECO:0000259" key="10">
    <source>
        <dbReference type="PROSITE" id="PS50014"/>
    </source>
</evidence>
<keyword evidence="1" id="KW-0597">Phosphoprotein</keyword>
<dbReference type="Proteomes" id="UP000579812">
    <property type="component" value="Unassembled WGS sequence"/>
</dbReference>
<dbReference type="InterPro" id="IPR010919">
    <property type="entry name" value="SAND-like_dom_sf"/>
</dbReference>
<evidence type="ECO:0000313" key="15">
    <source>
        <dbReference type="Proteomes" id="UP000579812"/>
    </source>
</evidence>
<dbReference type="PROSITE" id="PS50016">
    <property type="entry name" value="ZF_PHD_2"/>
    <property type="match status" value="1"/>
</dbReference>
<dbReference type="Pfam" id="PF01342">
    <property type="entry name" value="SAND"/>
    <property type="match status" value="3"/>
</dbReference>
<feature type="compositionally biased region" description="Low complexity" evidence="9">
    <location>
        <begin position="995"/>
        <end position="1004"/>
    </location>
</feature>
<protein>
    <recommendedName>
        <fullName evidence="16">Nuclear body protein SP140</fullName>
    </recommendedName>
</protein>
<evidence type="ECO:0000256" key="6">
    <source>
        <dbReference type="ARBA" id="ARBA00023242"/>
    </source>
</evidence>
<feature type="compositionally biased region" description="Low complexity" evidence="9">
    <location>
        <begin position="635"/>
        <end position="646"/>
    </location>
</feature>
<evidence type="ECO:0000259" key="12">
    <source>
        <dbReference type="PROSITE" id="PS50864"/>
    </source>
</evidence>
<evidence type="ECO:0000256" key="9">
    <source>
        <dbReference type="SAM" id="MobiDB-lite"/>
    </source>
</evidence>
<name>A0A7J6D9Q3_9TELE</name>
<evidence type="ECO:0000256" key="5">
    <source>
        <dbReference type="ARBA" id="ARBA00023117"/>
    </source>
</evidence>
<dbReference type="SUPFAM" id="SSF47370">
    <property type="entry name" value="Bromodomain"/>
    <property type="match status" value="1"/>
</dbReference>
<dbReference type="InterPro" id="IPR004865">
    <property type="entry name" value="HSR_dom"/>
</dbReference>
<evidence type="ECO:0000256" key="2">
    <source>
        <dbReference type="ARBA" id="ARBA00022723"/>
    </source>
</evidence>
<dbReference type="PROSITE" id="PS50864">
    <property type="entry name" value="SAND"/>
    <property type="match status" value="3"/>
</dbReference>
<dbReference type="PANTHER" id="PTHR46386:SF1">
    <property type="entry name" value="NUCLEAR BODY PROTEIN SP140-LIKE PROTEIN"/>
    <property type="match status" value="1"/>
</dbReference>
<dbReference type="FunFam" id="3.10.390.10:FF:000004">
    <property type="entry name" value="Deformed epidermal autoregulatory factor 1"/>
    <property type="match status" value="1"/>
</dbReference>